<dbReference type="Proteomes" id="UP000608850">
    <property type="component" value="Unassembled WGS sequence"/>
</dbReference>
<accession>A0A830GGA5</accession>
<evidence type="ECO:0000313" key="2">
    <source>
        <dbReference type="Proteomes" id="UP000608850"/>
    </source>
</evidence>
<keyword evidence="2" id="KW-1185">Reference proteome</keyword>
<protein>
    <submittedName>
        <fullName evidence="1">Uncharacterized protein</fullName>
    </submittedName>
</protein>
<name>A0A830GGA5_9EURY</name>
<proteinExistence type="predicted"/>
<gene>
    <name evidence="1" type="ORF">GCM10009021_27590</name>
</gene>
<dbReference type="AlphaFoldDB" id="A0A830GGA5"/>
<organism evidence="1 2">
    <name type="scientific">Halarchaeum nitratireducens</name>
    <dbReference type="NCBI Taxonomy" id="489913"/>
    <lineage>
        <taxon>Archaea</taxon>
        <taxon>Methanobacteriati</taxon>
        <taxon>Methanobacteriota</taxon>
        <taxon>Stenosarchaea group</taxon>
        <taxon>Halobacteria</taxon>
        <taxon>Halobacteriales</taxon>
        <taxon>Halobacteriaceae</taxon>
    </lineage>
</organism>
<reference evidence="1 2" key="1">
    <citation type="journal article" date="2019" name="Int. J. Syst. Evol. Microbiol.">
        <title>The Global Catalogue of Microorganisms (GCM) 10K type strain sequencing project: providing services to taxonomists for standard genome sequencing and annotation.</title>
        <authorList>
            <consortium name="The Broad Institute Genomics Platform"/>
            <consortium name="The Broad Institute Genome Sequencing Center for Infectious Disease"/>
            <person name="Wu L."/>
            <person name="Ma J."/>
        </authorList>
    </citation>
    <scope>NUCLEOTIDE SEQUENCE [LARGE SCALE GENOMIC DNA]</scope>
    <source>
        <strain evidence="1 2">JCM 16331</strain>
    </source>
</reference>
<sequence>MVSREARRTLVAIGTRSDVALTRDATAGVNGAEVICQNVSPSPSEDRSNGWLAQPLTDLFVDIPPALKRGENVNR</sequence>
<evidence type="ECO:0000313" key="1">
    <source>
        <dbReference type="EMBL" id="GGN24273.1"/>
    </source>
</evidence>
<dbReference type="EMBL" id="BMOQ01000008">
    <property type="protein sequence ID" value="GGN24273.1"/>
    <property type="molecule type" value="Genomic_DNA"/>
</dbReference>
<comment type="caution">
    <text evidence="1">The sequence shown here is derived from an EMBL/GenBank/DDBJ whole genome shotgun (WGS) entry which is preliminary data.</text>
</comment>